<dbReference type="RefSeq" id="WP_013397242.1">
    <property type="nucleotide sequence ID" value="NC_014642.1"/>
</dbReference>
<dbReference type="AlphaFoldDB" id="E3HYA0"/>
<dbReference type="eggNOG" id="COG0790">
    <property type="taxonomic scope" value="Bacteria"/>
</dbReference>
<accession>E3HYA0</accession>
<dbReference type="Proteomes" id="UP000006876">
    <property type="component" value="Plasmid pA82"/>
</dbReference>
<dbReference type="KEGG" id="axy:AXYL_06772"/>
<dbReference type="PATRIC" id="fig|762376.5.peg.6735"/>
<evidence type="ECO:0000313" key="1">
    <source>
        <dbReference type="EMBL" id="ADP20054.1"/>
    </source>
</evidence>
<sequence length="482" mass="52209">MQGKPSPIQARNTILARDIADKLSAQVRGAISVPTVLELVAAARGYASYAAYTAAVKDKTEPADFKMAQLWLFDSKIVQPRIDKLGLAEKIDTAGLAFLLQGAINDLMKQFPDRQLVAANSLEGFFADVQETIVCEAINKALNPRPKPGEVFGDEEHELNVVPKTLSVAKIGPLPQKVGGWLRASFYGDAEVDDSAGGDFAEPKDEDVHGFVARLRLRRMGKQLYTGCQAEILILNDLVAHGIKSDFGSDPDDFADLIAAGDPSQESQLRGLKLLRNLEQSGRVPTLGETDSIVDSFSSYPSEQLELIETYAGALAVRLINMKRGLPPQQGVRILEALVANGCQFSKLSLAHALFNGWGCDEDSARARSLVAELLALVRSGKVDFLEPASYAELYSLGAKLSMQAGDRRQAFELYRSAAAEGHGPSALILVSFLMPRPAGDAPDEFSGVVEPNLKLAEAYYLQAMRAGYNPATQQFNPQEVK</sequence>
<gene>
    <name evidence="1" type="ordered locus">AXYL_06772</name>
</gene>
<dbReference type="Gene3D" id="1.25.40.10">
    <property type="entry name" value="Tetratricopeptide repeat domain"/>
    <property type="match status" value="1"/>
</dbReference>
<dbReference type="HOGENOM" id="CLU_565784_0_0_4"/>
<protein>
    <submittedName>
        <fullName evidence="1">Uncharacterized protein</fullName>
    </submittedName>
</protein>
<dbReference type="EMBL" id="CP002289">
    <property type="protein sequence ID" value="ADP20054.1"/>
    <property type="molecule type" value="Genomic_DNA"/>
</dbReference>
<organism evidence="1 2">
    <name type="scientific">Achromobacter xylosoxidans (strain A8)</name>
    <dbReference type="NCBI Taxonomy" id="762376"/>
    <lineage>
        <taxon>Bacteria</taxon>
        <taxon>Pseudomonadati</taxon>
        <taxon>Pseudomonadota</taxon>
        <taxon>Betaproteobacteria</taxon>
        <taxon>Burkholderiales</taxon>
        <taxon>Alcaligenaceae</taxon>
        <taxon>Achromobacter</taxon>
    </lineage>
</organism>
<reference evidence="2" key="1">
    <citation type="journal article" date="2011" name="J. Bacteriol.">
        <title>Complete genome sequence of the haloaromatic acid-degrading bacterium Achromobacter xylosoxidans A8.</title>
        <authorList>
            <person name="Strnad H."/>
            <person name="Ridl J."/>
            <person name="Paces J."/>
            <person name="Kolar M."/>
            <person name="Vlcek C."/>
            <person name="Paces V."/>
        </authorList>
    </citation>
    <scope>NUCLEOTIDE SEQUENCE [LARGE SCALE GENOMIC DNA]</scope>
    <source>
        <strain evidence="2">A8</strain>
        <plasmid evidence="2">pA82</plasmid>
    </source>
</reference>
<evidence type="ECO:0000313" key="2">
    <source>
        <dbReference type="Proteomes" id="UP000006876"/>
    </source>
</evidence>
<geneLocation type="plasmid" evidence="1 2">
    <name>pA82</name>
</geneLocation>
<proteinExistence type="predicted"/>
<name>E3HYA0_ACHXA</name>
<dbReference type="InterPro" id="IPR011990">
    <property type="entry name" value="TPR-like_helical_dom_sf"/>
</dbReference>
<keyword evidence="1" id="KW-0614">Plasmid</keyword>